<evidence type="ECO:0000313" key="1">
    <source>
        <dbReference type="EMBL" id="PLR28989.1"/>
    </source>
</evidence>
<sequence length="137" mass="16053">MVSWREVEAIKRDRALARRVVASVLALGEHVLSVWERKFCKKLELLLLDRGLTTEQAERLLQIRDRRQLIRVFDGFSIKSLISDCYEGRADLSERDDLWIARLKAVSPDGVSRKRLPWLLYCARQLNLLDDWLVGEF</sequence>
<dbReference type="RefSeq" id="WP_101716113.1">
    <property type="nucleotide sequence ID" value="NZ_PJRS01000001.1"/>
</dbReference>
<proteinExistence type="predicted"/>
<dbReference type="AlphaFoldDB" id="A0A2N5DSE5"/>
<dbReference type="EMBL" id="PJRS01000001">
    <property type="protein sequence ID" value="PLR28989.1"/>
    <property type="molecule type" value="Genomic_DNA"/>
</dbReference>
<gene>
    <name evidence="1" type="ORF">SGCZBJ_00700</name>
</gene>
<keyword evidence="2" id="KW-1185">Reference proteome</keyword>
<protein>
    <submittedName>
        <fullName evidence="1">Uncharacterized protein</fullName>
    </submittedName>
</protein>
<dbReference type="OrthoDB" id="9887959at2"/>
<reference evidence="1 2" key="1">
    <citation type="submission" date="2017-12" db="EMBL/GenBank/DDBJ databases">
        <title>The genome sequence of Caulobacter sp. 410.</title>
        <authorList>
            <person name="Gao J."/>
            <person name="Mao X."/>
            <person name="Sun J."/>
        </authorList>
    </citation>
    <scope>NUCLEOTIDE SEQUENCE [LARGE SCALE GENOMIC DNA]</scope>
    <source>
        <strain evidence="1 2">410</strain>
    </source>
</reference>
<name>A0A2N5DSE5_9CAUL</name>
<accession>A0A2N5DSE5</accession>
<organism evidence="1 2">
    <name type="scientific">Caulobacter zeae</name>
    <dbReference type="NCBI Taxonomy" id="2055137"/>
    <lineage>
        <taxon>Bacteria</taxon>
        <taxon>Pseudomonadati</taxon>
        <taxon>Pseudomonadota</taxon>
        <taxon>Alphaproteobacteria</taxon>
        <taxon>Caulobacterales</taxon>
        <taxon>Caulobacteraceae</taxon>
        <taxon>Caulobacter</taxon>
    </lineage>
</organism>
<comment type="caution">
    <text evidence="1">The sequence shown here is derived from an EMBL/GenBank/DDBJ whole genome shotgun (WGS) entry which is preliminary data.</text>
</comment>
<dbReference type="Proteomes" id="UP000234479">
    <property type="component" value="Unassembled WGS sequence"/>
</dbReference>
<evidence type="ECO:0000313" key="2">
    <source>
        <dbReference type="Proteomes" id="UP000234479"/>
    </source>
</evidence>